<protein>
    <submittedName>
        <fullName evidence="1">Uncharacterized protein</fullName>
    </submittedName>
</protein>
<dbReference type="AlphaFoldDB" id="A0AAV4WGQ3"/>
<organism evidence="1 2">
    <name type="scientific">Caerostris extrusa</name>
    <name type="common">Bark spider</name>
    <name type="synonym">Caerostris bankana</name>
    <dbReference type="NCBI Taxonomy" id="172846"/>
    <lineage>
        <taxon>Eukaryota</taxon>
        <taxon>Metazoa</taxon>
        <taxon>Ecdysozoa</taxon>
        <taxon>Arthropoda</taxon>
        <taxon>Chelicerata</taxon>
        <taxon>Arachnida</taxon>
        <taxon>Araneae</taxon>
        <taxon>Araneomorphae</taxon>
        <taxon>Entelegynae</taxon>
        <taxon>Araneoidea</taxon>
        <taxon>Araneidae</taxon>
        <taxon>Caerostris</taxon>
    </lineage>
</organism>
<proteinExistence type="predicted"/>
<sequence>MHVQHPVTAQLSPSRGPGNRFTFRLVLQPLFIWPSASKLEGIGKTLLKAKIIGLLFDSNLHGKTWHGYEKSIPFCAMTVISVLNAFNKDLC</sequence>
<comment type="caution">
    <text evidence="1">The sequence shown here is derived from an EMBL/GenBank/DDBJ whole genome shotgun (WGS) entry which is preliminary data.</text>
</comment>
<dbReference type="Proteomes" id="UP001054945">
    <property type="component" value="Unassembled WGS sequence"/>
</dbReference>
<keyword evidence="2" id="KW-1185">Reference proteome</keyword>
<name>A0AAV4WGQ3_CAEEX</name>
<evidence type="ECO:0000313" key="2">
    <source>
        <dbReference type="Proteomes" id="UP001054945"/>
    </source>
</evidence>
<evidence type="ECO:0000313" key="1">
    <source>
        <dbReference type="EMBL" id="GIY82041.1"/>
    </source>
</evidence>
<reference evidence="1 2" key="1">
    <citation type="submission" date="2021-06" db="EMBL/GenBank/DDBJ databases">
        <title>Caerostris extrusa draft genome.</title>
        <authorList>
            <person name="Kono N."/>
            <person name="Arakawa K."/>
        </authorList>
    </citation>
    <scope>NUCLEOTIDE SEQUENCE [LARGE SCALE GENOMIC DNA]</scope>
</reference>
<accession>A0AAV4WGQ3</accession>
<gene>
    <name evidence="1" type="ORF">CEXT_207331</name>
</gene>
<dbReference type="EMBL" id="BPLR01016203">
    <property type="protein sequence ID" value="GIY82041.1"/>
    <property type="molecule type" value="Genomic_DNA"/>
</dbReference>